<dbReference type="AlphaFoldDB" id="A0A839EZ58"/>
<keyword evidence="1" id="KW-1133">Transmembrane helix</keyword>
<evidence type="ECO:0000313" key="2">
    <source>
        <dbReference type="EMBL" id="MBA8889085.1"/>
    </source>
</evidence>
<reference evidence="2 3" key="1">
    <citation type="submission" date="2020-07" db="EMBL/GenBank/DDBJ databases">
        <title>Genomic Encyclopedia of Type Strains, Phase IV (KMG-V): Genome sequencing to study the core and pangenomes of soil and plant-associated prokaryotes.</title>
        <authorList>
            <person name="Whitman W."/>
        </authorList>
    </citation>
    <scope>NUCLEOTIDE SEQUENCE [LARGE SCALE GENOMIC DNA]</scope>
    <source>
        <strain evidence="2 3">RH2WT43</strain>
    </source>
</reference>
<name>A0A839EZ58_9GAMM</name>
<protein>
    <submittedName>
        <fullName evidence="2">Uncharacterized protein</fullName>
    </submittedName>
</protein>
<feature type="transmembrane region" description="Helical" evidence="1">
    <location>
        <begin position="12"/>
        <end position="33"/>
    </location>
</feature>
<keyword evidence="1" id="KW-0472">Membrane</keyword>
<dbReference type="Proteomes" id="UP000550401">
    <property type="component" value="Unassembled WGS sequence"/>
</dbReference>
<keyword evidence="1" id="KW-0812">Transmembrane</keyword>
<gene>
    <name evidence="2" type="ORF">FHW12_003321</name>
</gene>
<evidence type="ECO:0000256" key="1">
    <source>
        <dbReference type="SAM" id="Phobius"/>
    </source>
</evidence>
<dbReference type="EMBL" id="JACGXL010000005">
    <property type="protein sequence ID" value="MBA8889085.1"/>
    <property type="molecule type" value="Genomic_DNA"/>
</dbReference>
<accession>A0A839EZ58</accession>
<organism evidence="2 3">
    <name type="scientific">Dokdonella fugitiva</name>
    <dbReference type="NCBI Taxonomy" id="328517"/>
    <lineage>
        <taxon>Bacteria</taxon>
        <taxon>Pseudomonadati</taxon>
        <taxon>Pseudomonadota</taxon>
        <taxon>Gammaproteobacteria</taxon>
        <taxon>Lysobacterales</taxon>
        <taxon>Rhodanobacteraceae</taxon>
        <taxon>Dokdonella</taxon>
    </lineage>
</organism>
<evidence type="ECO:0000313" key="3">
    <source>
        <dbReference type="Proteomes" id="UP000550401"/>
    </source>
</evidence>
<keyword evidence="3" id="KW-1185">Reference proteome</keyword>
<sequence>MNARTAEEGMSGGVALAVLVICCAMMATLLALAST</sequence>
<comment type="caution">
    <text evidence="2">The sequence shown here is derived from an EMBL/GenBank/DDBJ whole genome shotgun (WGS) entry which is preliminary data.</text>
</comment>
<proteinExistence type="predicted"/>